<dbReference type="Pfam" id="PF00534">
    <property type="entry name" value="Glycos_transf_1"/>
    <property type="match status" value="1"/>
</dbReference>
<dbReference type="PANTHER" id="PTHR45947:SF3">
    <property type="entry name" value="SULFOQUINOVOSYL TRANSFERASE SQD2"/>
    <property type="match status" value="1"/>
</dbReference>
<sequence length="403" mass="46449">MNTLFMRKGGTQKNLDKTIKSVAVIYHYFALYRYSVLNELMKSKEIKYTLFSDQTSGNNIKTINPEYANSEIKDGGLRWKFVKNRWFFKERLLWQKGIIRLALNGNFDAFILLGNVYFISTWIAAVIIRFRRKKLYFWTHGVTSNEKGLKWFLRKSLYNISDGLLLYGNGAKSVIQNNGFKKKIHVIYNSLGTADEIIINNEITNDRRTNKKNELFKDPNPPIIIFVGRLTYYKRLDQILEASRILADEDFKINILFVGDGPALKSLEDLAQSLNLSEYCSFYGSCYDNKELELLFDISSICVSPGEVGLTAMASLGNGTPVITHDDFNFQMPEYEAIIPGVNGLLFKRNSVTDLAFTIKKWIDEHKDVSHEVIKNNCHKIIKEKYNSTYQAALINEIILRNE</sequence>
<keyword evidence="1" id="KW-0812">Transmembrane</keyword>
<proteinExistence type="predicted"/>
<dbReference type="EMBL" id="VHIF01000001">
    <property type="protein sequence ID" value="TQO37375.1"/>
    <property type="molecule type" value="Genomic_DNA"/>
</dbReference>
<evidence type="ECO:0000256" key="1">
    <source>
        <dbReference type="SAM" id="Phobius"/>
    </source>
</evidence>
<name>A0ABY3AE87_9FLAO</name>
<dbReference type="PANTHER" id="PTHR45947">
    <property type="entry name" value="SULFOQUINOVOSYL TRANSFERASE SQD2"/>
    <property type="match status" value="1"/>
</dbReference>
<gene>
    <name evidence="3" type="ORF">GQ41_1980</name>
</gene>
<dbReference type="InterPro" id="IPR001296">
    <property type="entry name" value="Glyco_trans_1"/>
</dbReference>
<dbReference type="Proteomes" id="UP000315363">
    <property type="component" value="Unassembled WGS sequence"/>
</dbReference>
<evidence type="ECO:0000259" key="2">
    <source>
        <dbReference type="Pfam" id="PF00534"/>
    </source>
</evidence>
<evidence type="ECO:0000313" key="4">
    <source>
        <dbReference type="Proteomes" id="UP000315363"/>
    </source>
</evidence>
<organism evidence="3 4">
    <name type="scientific">Arenibacter algicola</name>
    <dbReference type="NCBI Taxonomy" id="616991"/>
    <lineage>
        <taxon>Bacteria</taxon>
        <taxon>Pseudomonadati</taxon>
        <taxon>Bacteroidota</taxon>
        <taxon>Flavobacteriia</taxon>
        <taxon>Flavobacteriales</taxon>
        <taxon>Flavobacteriaceae</taxon>
        <taxon>Arenibacter</taxon>
    </lineage>
</organism>
<feature type="domain" description="Glycosyl transferase family 1" evidence="2">
    <location>
        <begin position="208"/>
        <end position="376"/>
    </location>
</feature>
<dbReference type="SUPFAM" id="SSF53756">
    <property type="entry name" value="UDP-Glycosyltransferase/glycogen phosphorylase"/>
    <property type="match status" value="1"/>
</dbReference>
<protein>
    <submittedName>
        <fullName evidence="3">Glycosyltransferase involved in cell wall biosynthesis</fullName>
    </submittedName>
</protein>
<feature type="transmembrane region" description="Helical" evidence="1">
    <location>
        <begin position="109"/>
        <end position="128"/>
    </location>
</feature>
<keyword evidence="1" id="KW-1133">Transmembrane helix</keyword>
<evidence type="ECO:0000313" key="3">
    <source>
        <dbReference type="EMBL" id="TQO37375.1"/>
    </source>
</evidence>
<dbReference type="Gene3D" id="3.40.50.2000">
    <property type="entry name" value="Glycogen Phosphorylase B"/>
    <property type="match status" value="2"/>
</dbReference>
<comment type="caution">
    <text evidence="3">The sequence shown here is derived from an EMBL/GenBank/DDBJ whole genome shotgun (WGS) entry which is preliminary data.</text>
</comment>
<reference evidence="3 4" key="1">
    <citation type="submission" date="2019-06" db="EMBL/GenBank/DDBJ databases">
        <title>A large-scale integrated study on North Sea by COGITO (Coastal Microbe Genomic &amp; Taxonomic Observatory).</title>
        <authorList>
            <person name="Teeling H."/>
        </authorList>
    </citation>
    <scope>NUCLEOTIDE SEQUENCE [LARGE SCALE GENOMIC DNA]</scope>
    <source>
        <strain evidence="3 4">MAR_2009_79</strain>
    </source>
</reference>
<accession>A0ABY3AE87</accession>
<dbReference type="InterPro" id="IPR050194">
    <property type="entry name" value="Glycosyltransferase_grp1"/>
</dbReference>
<keyword evidence="1" id="KW-0472">Membrane</keyword>
<keyword evidence="4" id="KW-1185">Reference proteome</keyword>